<dbReference type="Proteomes" id="UP000440578">
    <property type="component" value="Unassembled WGS sequence"/>
</dbReference>
<organism evidence="2 3">
    <name type="scientific">Amphibalanus amphitrite</name>
    <name type="common">Striped barnacle</name>
    <name type="synonym">Balanus amphitrite</name>
    <dbReference type="NCBI Taxonomy" id="1232801"/>
    <lineage>
        <taxon>Eukaryota</taxon>
        <taxon>Metazoa</taxon>
        <taxon>Ecdysozoa</taxon>
        <taxon>Arthropoda</taxon>
        <taxon>Crustacea</taxon>
        <taxon>Multicrustacea</taxon>
        <taxon>Cirripedia</taxon>
        <taxon>Thoracica</taxon>
        <taxon>Thoracicalcarea</taxon>
        <taxon>Balanomorpha</taxon>
        <taxon>Balanoidea</taxon>
        <taxon>Balanidae</taxon>
        <taxon>Amphibalaninae</taxon>
        <taxon>Amphibalanus</taxon>
    </lineage>
</organism>
<dbReference type="AlphaFoldDB" id="A0A6A4WC04"/>
<evidence type="ECO:0000313" key="3">
    <source>
        <dbReference type="Proteomes" id="UP000440578"/>
    </source>
</evidence>
<sequence>MSKATRLQTRRFLLGHPAPLPANQLPTKGDVVSYIRWLNRTSKQPPSDHIFRQVANDVSDVWINEGIPIHDIYYVTKAVKRDCYVAYRNVCKKNKKARKSHIDSYFVKLFDLAKCKCRSWLSCLCPKANKVPQEEFSFLQDQRRQRKLSLGSFDRLTSSARTAREERRSALRRYEFGGPSGGAEACTVEPVSPSADPESSLTQPESPSTEPGSPPTPTAGPSTAADPATAPESVPGPSRHDTGSGGGELTASSTSNEGVDSDSDSFVPDKTVDTATVDRNTQQLKNAALAAERFDVSNRAAAAIINGYLEDIGSPVHWFICQLHGNELNLRSLVTTLDGTTSGPRSFTGPIGRLCAGDVWEADVVAYEPVPGNTPDLPAAVIQELSTDQQLLYLLAAAVQSGSVDNKTAGRRIGPLNHAR</sequence>
<reference evidence="2 3" key="1">
    <citation type="submission" date="2019-07" db="EMBL/GenBank/DDBJ databases">
        <title>Draft genome assembly of a fouling barnacle, Amphibalanus amphitrite (Darwin, 1854): The first reference genome for Thecostraca.</title>
        <authorList>
            <person name="Kim W."/>
        </authorList>
    </citation>
    <scope>NUCLEOTIDE SEQUENCE [LARGE SCALE GENOMIC DNA]</scope>
    <source>
        <strain evidence="2">SNU_AA5</strain>
        <tissue evidence="2">Soma without cirri and trophi</tissue>
    </source>
</reference>
<gene>
    <name evidence="2" type="ORF">FJT64_024499</name>
</gene>
<dbReference type="EMBL" id="VIIS01000934">
    <property type="protein sequence ID" value="KAF0303523.1"/>
    <property type="molecule type" value="Genomic_DNA"/>
</dbReference>
<evidence type="ECO:0000256" key="1">
    <source>
        <dbReference type="SAM" id="MobiDB-lite"/>
    </source>
</evidence>
<feature type="compositionally biased region" description="Low complexity" evidence="1">
    <location>
        <begin position="219"/>
        <end position="233"/>
    </location>
</feature>
<accession>A0A6A4WC04</accession>
<evidence type="ECO:0000313" key="2">
    <source>
        <dbReference type="EMBL" id="KAF0303523.1"/>
    </source>
</evidence>
<dbReference type="OrthoDB" id="6381495at2759"/>
<feature type="region of interest" description="Disordered" evidence="1">
    <location>
        <begin position="173"/>
        <end position="278"/>
    </location>
</feature>
<proteinExistence type="predicted"/>
<name>A0A6A4WC04_AMPAM</name>
<keyword evidence="3" id="KW-1185">Reference proteome</keyword>
<comment type="caution">
    <text evidence="2">The sequence shown here is derived from an EMBL/GenBank/DDBJ whole genome shotgun (WGS) entry which is preliminary data.</text>
</comment>
<protein>
    <submittedName>
        <fullName evidence="2">Uncharacterized protein</fullName>
    </submittedName>
</protein>